<evidence type="ECO:0000313" key="1">
    <source>
        <dbReference type="EMBL" id="CBG87447.1"/>
    </source>
</evidence>
<sequence>MKYDGVDLVILLVAPISTAMLAPLSAGVNNFLISR</sequence>
<name>D2TNH7_CITRI</name>
<reference evidence="1 2" key="1">
    <citation type="journal article" date="2010" name="J. Bacteriol.">
        <title>The Citrobacter rodentium genome sequence reveals convergent evolution with human pathogenic Escherichia coli.</title>
        <authorList>
            <person name="Petty N.K."/>
            <person name="Bulgin R."/>
            <person name="Crepin V.F."/>
            <person name="Cerdeno-Tarraga A.M."/>
            <person name="Schroeder G.N."/>
            <person name="Quail M.A."/>
            <person name="Lennard N."/>
            <person name="Corton C."/>
            <person name="Barron A."/>
            <person name="Clark L."/>
            <person name="Toribio A.L."/>
            <person name="Parkhill J."/>
            <person name="Dougan G."/>
            <person name="Frankel G."/>
            <person name="Thomson N.R."/>
        </authorList>
    </citation>
    <scope>NUCLEOTIDE SEQUENCE [LARGE SCALE GENOMIC DNA]</scope>
    <source>
        <strain evidence="1 2">ICC168</strain>
    </source>
</reference>
<evidence type="ECO:0000313" key="2">
    <source>
        <dbReference type="Proteomes" id="UP000001889"/>
    </source>
</evidence>
<proteinExistence type="predicted"/>
<dbReference type="Proteomes" id="UP000001889">
    <property type="component" value="Chromosome"/>
</dbReference>
<dbReference type="EMBL" id="FN543502">
    <property type="protein sequence ID" value="CBG87447.1"/>
    <property type="molecule type" value="Genomic_DNA"/>
</dbReference>
<keyword evidence="2" id="KW-1185">Reference proteome</keyword>
<dbReference type="STRING" id="637910.ROD_06731"/>
<organism evidence="1 2">
    <name type="scientific">Citrobacter rodentium (strain ICC168)</name>
    <name type="common">Citrobacter freundii biotype 4280</name>
    <dbReference type="NCBI Taxonomy" id="637910"/>
    <lineage>
        <taxon>Bacteria</taxon>
        <taxon>Pseudomonadati</taxon>
        <taxon>Pseudomonadota</taxon>
        <taxon>Gammaproteobacteria</taxon>
        <taxon>Enterobacterales</taxon>
        <taxon>Enterobacteriaceae</taxon>
        <taxon>Citrobacter</taxon>
    </lineage>
</organism>
<protein>
    <submittedName>
        <fullName evidence="1">Exported protein</fullName>
    </submittedName>
</protein>
<dbReference type="HOGENOM" id="CLU_220579_0_0_6"/>
<gene>
    <name evidence="1" type="ordered locus">ROD_06731</name>
</gene>
<dbReference type="KEGG" id="cro:ROD_06731"/>
<accession>D2TNH7</accession>
<dbReference type="AlphaFoldDB" id="D2TNH7"/>